<dbReference type="PANTHER" id="PTHR43153">
    <property type="entry name" value="ELECTRON TRANSFER FLAVOPROTEIN ALPHA"/>
    <property type="match status" value="1"/>
</dbReference>
<dbReference type="RefSeq" id="WP_047528973.1">
    <property type="nucleotide sequence ID" value="NZ_FNRV01000001.1"/>
</dbReference>
<organism evidence="5 6">
    <name type="scientific">Pseudomonas mohnii</name>
    <dbReference type="NCBI Taxonomy" id="395600"/>
    <lineage>
        <taxon>Bacteria</taxon>
        <taxon>Pseudomonadati</taxon>
        <taxon>Pseudomonadota</taxon>
        <taxon>Gammaproteobacteria</taxon>
        <taxon>Pseudomonadales</taxon>
        <taxon>Pseudomonadaceae</taxon>
        <taxon>Pseudomonas</taxon>
    </lineage>
</organism>
<dbReference type="EMBL" id="FNRV01000001">
    <property type="protein sequence ID" value="SEB59632.1"/>
    <property type="molecule type" value="Genomic_DNA"/>
</dbReference>
<evidence type="ECO:0000313" key="5">
    <source>
        <dbReference type="EMBL" id="SEB59632.1"/>
    </source>
</evidence>
<dbReference type="PANTHER" id="PTHR43153:SF1">
    <property type="entry name" value="ELECTRON TRANSFER FLAVOPROTEIN SUBUNIT ALPHA, MITOCHONDRIAL"/>
    <property type="match status" value="1"/>
</dbReference>
<evidence type="ECO:0000259" key="3">
    <source>
        <dbReference type="Pfam" id="PF00766"/>
    </source>
</evidence>
<gene>
    <name evidence="5" type="ORF">SAMN05216205_0060</name>
</gene>
<keyword evidence="6" id="KW-1185">Reference proteome</keyword>
<evidence type="ECO:0000256" key="1">
    <source>
        <dbReference type="ARBA" id="ARBA00005817"/>
    </source>
</evidence>
<dbReference type="SUPFAM" id="SSF52402">
    <property type="entry name" value="Adenine nucleotide alpha hydrolases-like"/>
    <property type="match status" value="1"/>
</dbReference>
<dbReference type="InterPro" id="IPR014729">
    <property type="entry name" value="Rossmann-like_a/b/a_fold"/>
</dbReference>
<proteinExistence type="inferred from homology"/>
<evidence type="ECO:0000313" key="6">
    <source>
        <dbReference type="Proteomes" id="UP000199665"/>
    </source>
</evidence>
<comment type="caution">
    <text evidence="5">The sequence shown here is derived from an EMBL/GenBank/DDBJ whole genome shotgun (WGS) entry which is preliminary data.</text>
</comment>
<dbReference type="InterPro" id="IPR014731">
    <property type="entry name" value="ETF_asu_C"/>
</dbReference>
<comment type="similarity">
    <text evidence="1">Belongs to the ETF alpha-subunit/FixB family.</text>
</comment>
<keyword evidence="2" id="KW-0249">Electron transport</keyword>
<evidence type="ECO:0000259" key="4">
    <source>
        <dbReference type="Pfam" id="PF01012"/>
    </source>
</evidence>
<dbReference type="Pfam" id="PF01012">
    <property type="entry name" value="ETF"/>
    <property type="match status" value="1"/>
</dbReference>
<feature type="domain" description="Electron transfer flavoprotein alpha/beta-subunit N-terminal" evidence="4">
    <location>
        <begin position="14"/>
        <end position="168"/>
    </location>
</feature>
<feature type="domain" description="Electron transfer flavoprotein alpha subunit C-terminal" evidence="3">
    <location>
        <begin position="201"/>
        <end position="278"/>
    </location>
</feature>
<reference evidence="5 6" key="1">
    <citation type="submission" date="2016-10" db="EMBL/GenBank/DDBJ databases">
        <authorList>
            <person name="Varghese N."/>
            <person name="Submissions S."/>
        </authorList>
    </citation>
    <scope>NUCLEOTIDE SEQUENCE [LARGE SCALE GENOMIC DNA]</scope>
    <source>
        <strain evidence="5 6">DSM 18327</strain>
    </source>
</reference>
<dbReference type="SUPFAM" id="SSF52467">
    <property type="entry name" value="DHS-like NAD/FAD-binding domain"/>
    <property type="match status" value="1"/>
</dbReference>
<dbReference type="Gene3D" id="3.40.50.1220">
    <property type="entry name" value="TPP-binding domain"/>
    <property type="match status" value="1"/>
</dbReference>
<sequence>MSRLLAVIPQAWGAEALEAALGAAQQVGAGEAFAVVLVSSQPSAEHAQLATRAGAQLVYQAVHAALGECDEPQVLVAAVAEALRAIPRLGSEVPLVLLPPGPQGEELAALLADYLDGQALGRCVALRLEDDAVLAERAAWGGRMRLALRAASGPAFACLRAGRPKLEAESSAELFNLELHGSLPKALSLDKRESGQRLPPLEGARLVVSGGRGVNEQGFALLEALALSLGGTLGGSLPAVDAGMVPVLRQVGVSGKFVSPQIYVAVGISGTLQHLAGVSLDSCIVAVNQDPEADIFKVASLGIVAPWETLLPALLDGLGQSLPG</sequence>
<protein>
    <submittedName>
        <fullName evidence="5">Electron transfer flavoprotein alpha subunit</fullName>
    </submittedName>
</protein>
<dbReference type="Pfam" id="PF00766">
    <property type="entry name" value="ETF_alpha"/>
    <property type="match status" value="1"/>
</dbReference>
<dbReference type="InterPro" id="IPR029035">
    <property type="entry name" value="DHS-like_NAD/FAD-binding_dom"/>
</dbReference>
<keyword evidence="2" id="KW-0813">Transport</keyword>
<dbReference type="InterPro" id="IPR001308">
    <property type="entry name" value="ETF_a/FixB"/>
</dbReference>
<evidence type="ECO:0000256" key="2">
    <source>
        <dbReference type="ARBA" id="ARBA00022982"/>
    </source>
</evidence>
<dbReference type="Proteomes" id="UP000199665">
    <property type="component" value="Unassembled WGS sequence"/>
</dbReference>
<name>A0ABY0XL63_9PSED</name>
<accession>A0ABY0XL63</accession>
<dbReference type="Gene3D" id="3.40.50.620">
    <property type="entry name" value="HUPs"/>
    <property type="match status" value="1"/>
</dbReference>
<dbReference type="InterPro" id="IPR014730">
    <property type="entry name" value="ETF_a/b_N"/>
</dbReference>